<dbReference type="InterPro" id="IPR011037">
    <property type="entry name" value="Pyrv_Knase-like_insert_dom_sf"/>
</dbReference>
<dbReference type="PANTHER" id="PTHR36930:SF1">
    <property type="entry name" value="MOSC DOMAIN-CONTAINING PROTEIN"/>
    <property type="match status" value="1"/>
</dbReference>
<keyword evidence="3" id="KW-1185">Reference proteome</keyword>
<dbReference type="Proteomes" id="UP000738431">
    <property type="component" value="Chromosome"/>
</dbReference>
<dbReference type="EMBL" id="CP139781">
    <property type="protein sequence ID" value="WRQ86348.1"/>
    <property type="molecule type" value="Genomic_DNA"/>
</dbReference>
<reference evidence="2 3" key="1">
    <citation type="submission" date="2023-12" db="EMBL/GenBank/DDBJ databases">
        <title>Description of an unclassified Opitutus bacterium of Verrucomicrobiota.</title>
        <authorList>
            <person name="Zhang D.-F."/>
        </authorList>
    </citation>
    <scope>NUCLEOTIDE SEQUENCE [LARGE SCALE GENOMIC DNA]</scope>
    <source>
        <strain evidence="2 3">WL0086</strain>
    </source>
</reference>
<dbReference type="PANTHER" id="PTHR36930">
    <property type="entry name" value="METAL-SULFUR CLUSTER BIOSYNTHESIS PROTEINS YUAD-RELATED"/>
    <property type="match status" value="1"/>
</dbReference>
<evidence type="ECO:0000313" key="2">
    <source>
        <dbReference type="EMBL" id="WRQ86348.1"/>
    </source>
</evidence>
<dbReference type="PROSITE" id="PS51340">
    <property type="entry name" value="MOSC"/>
    <property type="match status" value="1"/>
</dbReference>
<accession>A0ABZ1C552</accession>
<name>A0ABZ1C552_9BACT</name>
<gene>
    <name evidence="2" type="ORF">K1X11_016150</name>
</gene>
<dbReference type="Gene3D" id="2.40.33.20">
    <property type="entry name" value="PK beta-barrel domain-like"/>
    <property type="match status" value="1"/>
</dbReference>
<feature type="domain" description="MOSC" evidence="1">
    <location>
        <begin position="28"/>
        <end position="157"/>
    </location>
</feature>
<dbReference type="SUPFAM" id="SSF50800">
    <property type="entry name" value="PK beta-barrel domain-like"/>
    <property type="match status" value="1"/>
</dbReference>
<proteinExistence type="predicted"/>
<dbReference type="RefSeq" id="WP_324726007.1">
    <property type="nucleotide sequence ID" value="NZ_CP139781.1"/>
</dbReference>
<dbReference type="Pfam" id="PF03473">
    <property type="entry name" value="MOSC"/>
    <property type="match status" value="1"/>
</dbReference>
<organism evidence="2 3">
    <name type="scientific">Actomonas aquatica</name>
    <dbReference type="NCBI Taxonomy" id="2866162"/>
    <lineage>
        <taxon>Bacteria</taxon>
        <taxon>Pseudomonadati</taxon>
        <taxon>Verrucomicrobiota</taxon>
        <taxon>Opitutia</taxon>
        <taxon>Opitutales</taxon>
        <taxon>Opitutaceae</taxon>
        <taxon>Actomonas</taxon>
    </lineage>
</organism>
<evidence type="ECO:0000313" key="3">
    <source>
        <dbReference type="Proteomes" id="UP000738431"/>
    </source>
</evidence>
<protein>
    <submittedName>
        <fullName evidence="2">Molybdenum cofactor biosysynthesis protein</fullName>
    </submittedName>
</protein>
<dbReference type="InterPro" id="IPR052716">
    <property type="entry name" value="MOSC_domain"/>
</dbReference>
<evidence type="ECO:0000259" key="1">
    <source>
        <dbReference type="PROSITE" id="PS51340"/>
    </source>
</evidence>
<dbReference type="InterPro" id="IPR005302">
    <property type="entry name" value="MoCF_Sase_C"/>
</dbReference>
<sequence>MKLLHCYVSPGHNFFGHHGKPAGTHPTLEVDSVECVAGRGLQGDRFFDFKDNYKGQVTFFAIEVFQAMQQALGVYDREPSVLRRNIITEGVDLNTLIGREFEIQGIRFLGTAECSPCYWMDQAFAPGAEEFLKGRGGLRARILTSGTLALDPVLASC</sequence>